<dbReference type="SUPFAM" id="SSF63451">
    <property type="entry name" value="LEM domain"/>
    <property type="match status" value="1"/>
</dbReference>
<gene>
    <name evidence="3" type="ORF">WH47_00443</name>
</gene>
<dbReference type="InterPro" id="IPR002110">
    <property type="entry name" value="Ankyrin_rpt"/>
</dbReference>
<evidence type="ECO:0000313" key="3">
    <source>
        <dbReference type="EMBL" id="KOC66750.1"/>
    </source>
</evidence>
<dbReference type="SUPFAM" id="SSF48403">
    <property type="entry name" value="Ankyrin repeat"/>
    <property type="match status" value="1"/>
</dbReference>
<dbReference type="Gene3D" id="1.10.720.40">
    <property type="match status" value="1"/>
</dbReference>
<dbReference type="OrthoDB" id="1601181at2759"/>
<dbReference type="GO" id="GO:0004520">
    <property type="term" value="F:DNA endonuclease activity"/>
    <property type="evidence" value="ECO:0007669"/>
    <property type="project" value="TreeGrafter"/>
</dbReference>
<proteinExistence type="predicted"/>
<dbReference type="PANTHER" id="PTHR46427:SF1">
    <property type="entry name" value="ANKYRIN REPEAT AND LEM DOMAIN-CONTAINING PROTEIN 1"/>
    <property type="match status" value="1"/>
</dbReference>
<feature type="domain" description="LEM" evidence="2">
    <location>
        <begin position="640"/>
        <end position="684"/>
    </location>
</feature>
<dbReference type="CDD" id="cd12934">
    <property type="entry name" value="LEM"/>
    <property type="match status" value="1"/>
</dbReference>
<keyword evidence="4" id="KW-1185">Reference proteome</keyword>
<dbReference type="PROSITE" id="PS50297">
    <property type="entry name" value="ANK_REP_REGION"/>
    <property type="match status" value="1"/>
</dbReference>
<dbReference type="Gene3D" id="1.25.40.20">
    <property type="entry name" value="Ankyrin repeat-containing domain"/>
    <property type="match status" value="1"/>
</dbReference>
<dbReference type="Pfam" id="PF12796">
    <property type="entry name" value="Ank_2"/>
    <property type="match status" value="1"/>
</dbReference>
<dbReference type="Pfam" id="PF03020">
    <property type="entry name" value="LEM"/>
    <property type="match status" value="1"/>
</dbReference>
<dbReference type="PROSITE" id="PS50088">
    <property type="entry name" value="ANK_REPEAT"/>
    <property type="match status" value="1"/>
</dbReference>
<dbReference type="FunFam" id="1.10.720.40:FF:000001">
    <property type="entry name" value="LEM domain containing 2, isoform CRA_a"/>
    <property type="match status" value="1"/>
</dbReference>
<reference evidence="3 4" key="1">
    <citation type="submission" date="2015-07" db="EMBL/GenBank/DDBJ databases">
        <title>The genome of Habropoda laboriosa.</title>
        <authorList>
            <person name="Pan H."/>
            <person name="Kapheim K."/>
        </authorList>
    </citation>
    <scope>NUCLEOTIDE SEQUENCE [LARGE SCALE GENOMIC DNA]</scope>
    <source>
        <strain evidence="3">0110345459</strain>
    </source>
</reference>
<evidence type="ECO:0000313" key="4">
    <source>
        <dbReference type="Proteomes" id="UP000053825"/>
    </source>
</evidence>
<feature type="repeat" description="ANK" evidence="1">
    <location>
        <begin position="79"/>
        <end position="111"/>
    </location>
</feature>
<dbReference type="GO" id="GO:0000712">
    <property type="term" value="P:resolution of meiotic recombination intermediates"/>
    <property type="evidence" value="ECO:0007669"/>
    <property type="project" value="TreeGrafter"/>
</dbReference>
<dbReference type="EMBL" id="KQ414642">
    <property type="protein sequence ID" value="KOC66750.1"/>
    <property type="molecule type" value="Genomic_DNA"/>
</dbReference>
<dbReference type="InterPro" id="IPR003887">
    <property type="entry name" value="LEM_dom"/>
</dbReference>
<dbReference type="InterPro" id="IPR034998">
    <property type="entry name" value="ANKLE1"/>
</dbReference>
<dbReference type="InterPro" id="IPR011015">
    <property type="entry name" value="LEM/LEM-like_dom_sf"/>
</dbReference>
<protein>
    <submittedName>
        <fullName evidence="3">Ankyrin repeat and LEM domain-containing protein 1</fullName>
    </submittedName>
</protein>
<evidence type="ECO:0000256" key="1">
    <source>
        <dbReference type="PROSITE-ProRule" id="PRU00023"/>
    </source>
</evidence>
<dbReference type="Proteomes" id="UP000053825">
    <property type="component" value="Unassembled WGS sequence"/>
</dbReference>
<evidence type="ECO:0000259" key="2">
    <source>
        <dbReference type="PROSITE" id="PS50954"/>
    </source>
</evidence>
<dbReference type="SMART" id="SM00540">
    <property type="entry name" value="LEM"/>
    <property type="match status" value="1"/>
</dbReference>
<dbReference type="GO" id="GO:0005654">
    <property type="term" value="C:nucleoplasm"/>
    <property type="evidence" value="ECO:0007669"/>
    <property type="project" value="TreeGrafter"/>
</dbReference>
<dbReference type="InterPro" id="IPR036770">
    <property type="entry name" value="Ankyrin_rpt-contain_sf"/>
</dbReference>
<dbReference type="GO" id="GO:0005737">
    <property type="term" value="C:cytoplasm"/>
    <property type="evidence" value="ECO:0007669"/>
    <property type="project" value="TreeGrafter"/>
</dbReference>
<dbReference type="PANTHER" id="PTHR46427">
    <property type="entry name" value="ANKYRIN REPEAT AND LEM DOMAIN-CONTAINING PROTEIN 1"/>
    <property type="match status" value="1"/>
</dbReference>
<dbReference type="PROSITE" id="PS50954">
    <property type="entry name" value="LEM"/>
    <property type="match status" value="1"/>
</dbReference>
<dbReference type="GO" id="GO:0000724">
    <property type="term" value="P:double-strand break repair via homologous recombination"/>
    <property type="evidence" value="ECO:0007669"/>
    <property type="project" value="TreeGrafter"/>
</dbReference>
<accession>A0A0L7R7A0</accession>
<dbReference type="AlphaFoldDB" id="A0A0L7R7A0"/>
<dbReference type="SMART" id="SM00248">
    <property type="entry name" value="ANK"/>
    <property type="match status" value="3"/>
</dbReference>
<organism evidence="3 4">
    <name type="scientific">Habropoda laboriosa</name>
    <dbReference type="NCBI Taxonomy" id="597456"/>
    <lineage>
        <taxon>Eukaryota</taxon>
        <taxon>Metazoa</taxon>
        <taxon>Ecdysozoa</taxon>
        <taxon>Arthropoda</taxon>
        <taxon>Hexapoda</taxon>
        <taxon>Insecta</taxon>
        <taxon>Pterygota</taxon>
        <taxon>Neoptera</taxon>
        <taxon>Endopterygota</taxon>
        <taxon>Hymenoptera</taxon>
        <taxon>Apocrita</taxon>
        <taxon>Aculeata</taxon>
        <taxon>Apoidea</taxon>
        <taxon>Anthophila</taxon>
        <taxon>Apidae</taxon>
        <taxon>Habropoda</taxon>
    </lineage>
</organism>
<sequence>MMSTLKAKGCLFLASSLCDGLEDNNIKFLNKEANPNTLIPTYGVTPFHLVIGNDSEAFAEEVTKLFLRHRGNPNVRSADGLTPVHVAAAWGRVTVLELLLANGGDPLCLDDEGRSPFHYAFDGKYYKAIVILGKYCENTTKEEKVIKYKMTFDKLLISSANVIAEYTAPQISNIIRENILNDNIINEYKRERITNIKHIHSFNSSNINVNSDNQFDISAAELQIREQLDKEKFLVNEIINQLSNSLKYNSKEQEINEKYRQCTKNQYDTCPSSTISTDNSMECSVNDKFSLKIKTKKRSITPKYRRKIFGQNNNFKIPLIPLCNPNDSIISKSPNFLMDTSLEKEQRYISPKVPNKEIKFKTFTPCMTRNQSFRSEEFNLGKEMARSTPRRRKRFYRQYSSLRKLGKNYELTSPENTSRDSTNSLSPDFNYARKLDYQFNKNLAVKLHENKYDDDTPISFTENNDYIQSCTFTKDIEGLNNNLKNLKIEETKFKEKNKENLKKYISLEKSFDEEAELKVNNTMSTFKENLNILLSSIDLLFQKQCTVIKIHTFNIVYVDIIVICNSITVNKILYFVFFFNMPFFLYSFKSQSYISVQEAYKYEDADEGVAFLERRIYTLPPCTMIDCTSTEKLWPQSLNLSMNMCLTDETLRTKLINLGDNPGPITNTTRQLYLKRLTKLKNGTSNSLSFEINNFKASSNVDYCEIQMKPFIMYGDWVNDLGRYKIIEKNIFKEFALVSPSRKWREGMNKTCFNYLLLDPRITRDLPSCAENLTKSTVWTTFLSAIFYVGKGTRNRPYSHLKDAFDAWVSNKNSESTKIQHILNIWNAGYGVVCLHIFQNSIPVEAYTREAAMINALGIQKLSNCKSGDYYGIVATWNIEEKCNFGRYLLYQAMQIFLCEGERQIFPQNL</sequence>
<keyword evidence="1" id="KW-0040">ANK repeat</keyword>
<dbReference type="STRING" id="597456.A0A0L7R7A0"/>
<name>A0A0L7R7A0_9HYME</name>
<dbReference type="Pfam" id="PF22945">
    <property type="entry name" value="LEM-3_GIY-YIG"/>
    <property type="match status" value="1"/>
</dbReference>
<dbReference type="CDD" id="cd10454">
    <property type="entry name" value="GIY-YIG_COG3680_Meta"/>
    <property type="match status" value="1"/>
</dbReference>